<dbReference type="SUPFAM" id="SSF54695">
    <property type="entry name" value="POZ domain"/>
    <property type="match status" value="1"/>
</dbReference>
<evidence type="ECO:0000259" key="2">
    <source>
        <dbReference type="Pfam" id="PF07707"/>
    </source>
</evidence>
<protein>
    <recommendedName>
        <fullName evidence="4">BTB domain-containing protein</fullName>
    </recommendedName>
</protein>
<dbReference type="Gene3D" id="3.30.710.10">
    <property type="entry name" value="Potassium Channel Kv1.1, Chain A"/>
    <property type="match status" value="1"/>
</dbReference>
<dbReference type="PANTHER" id="PTHR45774:SF3">
    <property type="entry name" value="BTB (POZ) DOMAIN-CONTAINING 2B-RELATED"/>
    <property type="match status" value="1"/>
</dbReference>
<evidence type="ECO:0008006" key="4">
    <source>
        <dbReference type="Google" id="ProtNLM"/>
    </source>
</evidence>
<dbReference type="InterPro" id="IPR011705">
    <property type="entry name" value="BACK"/>
</dbReference>
<proteinExistence type="predicted"/>
<organism evidence="3">
    <name type="scientific">Graphocephala atropunctata</name>
    <dbReference type="NCBI Taxonomy" id="36148"/>
    <lineage>
        <taxon>Eukaryota</taxon>
        <taxon>Metazoa</taxon>
        <taxon>Ecdysozoa</taxon>
        <taxon>Arthropoda</taxon>
        <taxon>Hexapoda</taxon>
        <taxon>Insecta</taxon>
        <taxon>Pterygota</taxon>
        <taxon>Neoptera</taxon>
        <taxon>Paraneoptera</taxon>
        <taxon>Hemiptera</taxon>
        <taxon>Auchenorrhyncha</taxon>
        <taxon>Membracoidea</taxon>
        <taxon>Cicadellidae</taxon>
        <taxon>Cicadellinae</taxon>
        <taxon>Cicadellini</taxon>
        <taxon>Graphocephala</taxon>
    </lineage>
</organism>
<sequence>MATAVASTSLNPQTSQGRPLPDYIDYWLSPDTPLDFNVPVGNPDLCTQERIRAVKWMLIVLSKMLRAMLLQRKMMYQSEISVPGLDHATYQNILVYMYGHDDTSSLQLEAAVSLLCAAELRRSFVCKKVPKLWETATEIVHCQIEGLFFHAQFPTVSPKVLLHIVQQDRLNVGEIDVWRAAFNWATH</sequence>
<feature type="domain" description="BTB" evidence="1">
    <location>
        <begin position="47"/>
        <end position="121"/>
    </location>
</feature>
<feature type="domain" description="BACK" evidence="2">
    <location>
        <begin position="129"/>
        <end position="187"/>
    </location>
</feature>
<evidence type="ECO:0000259" key="1">
    <source>
        <dbReference type="Pfam" id="PF00651"/>
    </source>
</evidence>
<gene>
    <name evidence="3" type="ORF">g.42155</name>
</gene>
<dbReference type="InterPro" id="IPR000210">
    <property type="entry name" value="BTB/POZ_dom"/>
</dbReference>
<reference evidence="3" key="1">
    <citation type="submission" date="2015-11" db="EMBL/GenBank/DDBJ databases">
        <title>De novo transcriptome assembly of four potential Pierce s Disease insect vectors from Arizona vineyards.</title>
        <authorList>
            <person name="Tassone E.E."/>
        </authorList>
    </citation>
    <scope>NUCLEOTIDE SEQUENCE</scope>
</reference>
<accession>A0A1B6LSU9</accession>
<name>A0A1B6LSU9_9HEMI</name>
<dbReference type="InterPro" id="IPR011333">
    <property type="entry name" value="SKP1/BTB/POZ_sf"/>
</dbReference>
<dbReference type="Pfam" id="PF00651">
    <property type="entry name" value="BTB"/>
    <property type="match status" value="1"/>
</dbReference>
<dbReference type="AlphaFoldDB" id="A0A1B6LSU9"/>
<dbReference type="PANTHER" id="PTHR45774">
    <property type="entry name" value="BTB/POZ DOMAIN-CONTAINING"/>
    <property type="match status" value="1"/>
</dbReference>
<dbReference type="EMBL" id="GEBQ01013260">
    <property type="protein sequence ID" value="JAT26717.1"/>
    <property type="molecule type" value="Transcribed_RNA"/>
</dbReference>
<dbReference type="Pfam" id="PF07707">
    <property type="entry name" value="BACK"/>
    <property type="match status" value="1"/>
</dbReference>
<evidence type="ECO:0000313" key="3">
    <source>
        <dbReference type="EMBL" id="JAT26717.1"/>
    </source>
</evidence>